<dbReference type="EMBL" id="CP039372">
    <property type="protein sequence ID" value="QCI15607.1"/>
    <property type="molecule type" value="Genomic_DNA"/>
</dbReference>
<evidence type="ECO:0000256" key="10">
    <source>
        <dbReference type="ARBA" id="ARBA00023125"/>
    </source>
</evidence>
<sequence>MGKYVRYSDEFLDRVRQAADLVGLISRDITLKKSGKNFSACCPFHKEKTPSFSVSPERNFYRCYGCDAKGDAITWMMDHHHLPFPDAVAAVAEFSGIQLPEPCQDTAADQARNAELAAMYRALKDAQTLYAGGIQRNAKSYGYLTQQRGLSSETIGKYGLGTVGTGIADLLLKRHDRQILIDCGLVCEAEDGRLFDRFRSRIMIPIHDHGGALVGFAGRSVIESPDRTPKYINSPETKLFHKGEELYAFNIARQFIRADRHAVVVEGFFDVLSLHQAGDSRAVAPMGTSLTNVQMRRLFQNADTVTFAFDGDKAGRKAALRSSAVVLEEMCDGKNAQFLFLPEGTDPDSVLRENGLEYWIEMLNQAQPLSRFLTDFVKHRLDIEIPESQVKAAERGRAVIARIRDAALFKKALSLQFERAIGITLSA</sequence>
<accession>A0A177YCQ1</accession>
<dbReference type="CDD" id="cd03364">
    <property type="entry name" value="TOPRIM_DnaG_primases"/>
    <property type="match status" value="1"/>
</dbReference>
<dbReference type="InterPro" id="IPR006295">
    <property type="entry name" value="DNA_primase_DnaG"/>
</dbReference>
<dbReference type="PANTHER" id="PTHR30313:SF2">
    <property type="entry name" value="DNA PRIMASE"/>
    <property type="match status" value="1"/>
</dbReference>
<dbReference type="EC" id="2.7.7.101" evidence="12"/>
<keyword evidence="3 12" id="KW-0808">Transferase</keyword>
<evidence type="ECO:0000256" key="4">
    <source>
        <dbReference type="ARBA" id="ARBA00022695"/>
    </source>
</evidence>
<dbReference type="InterPro" id="IPR036977">
    <property type="entry name" value="DNA_primase_Znf_CHC2"/>
</dbReference>
<evidence type="ECO:0000256" key="8">
    <source>
        <dbReference type="ARBA" id="ARBA00022833"/>
    </source>
</evidence>
<dbReference type="PROSITE" id="PS50880">
    <property type="entry name" value="TOPRIM"/>
    <property type="match status" value="1"/>
</dbReference>
<evidence type="ECO:0000256" key="1">
    <source>
        <dbReference type="ARBA" id="ARBA00022478"/>
    </source>
</evidence>
<evidence type="ECO:0000256" key="9">
    <source>
        <dbReference type="ARBA" id="ARBA00022842"/>
    </source>
</evidence>
<feature type="domain" description="Toprim" evidence="13">
    <location>
        <begin position="260"/>
        <end position="346"/>
    </location>
</feature>
<keyword evidence="11 12" id="KW-0804">Transcription</keyword>
<dbReference type="InterPro" id="IPR013264">
    <property type="entry name" value="DNAG_N"/>
</dbReference>
<evidence type="ECO:0000256" key="12">
    <source>
        <dbReference type="HAMAP-Rule" id="MF_00974"/>
    </source>
</evidence>
<dbReference type="GO" id="GO:1990077">
    <property type="term" value="C:primosome complex"/>
    <property type="evidence" value="ECO:0007669"/>
    <property type="project" value="UniProtKB-KW"/>
</dbReference>
<keyword evidence="6 12" id="KW-0479">Metal-binding</keyword>
<evidence type="ECO:0000256" key="11">
    <source>
        <dbReference type="ARBA" id="ARBA00023163"/>
    </source>
</evidence>
<dbReference type="InterPro" id="IPR037068">
    <property type="entry name" value="DNA_primase_core_N_sf"/>
</dbReference>
<comment type="domain">
    <text evidence="12">Contains an N-terminal zinc-binding domain, a central core domain that contains the primase activity, and a C-terminal DnaB-binding domain.</text>
</comment>
<evidence type="ECO:0000256" key="7">
    <source>
        <dbReference type="ARBA" id="ARBA00022771"/>
    </source>
</evidence>
<geneLocation type="plasmid" evidence="15">
    <name>ppp1290</name>
</geneLocation>
<evidence type="ECO:0000313" key="15">
    <source>
        <dbReference type="Proteomes" id="UP000298551"/>
    </source>
</evidence>
<protein>
    <recommendedName>
        <fullName evidence="12">DNA primase</fullName>
        <ecNumber evidence="12">2.7.7.101</ecNumber>
    </recommendedName>
</protein>
<evidence type="ECO:0000256" key="6">
    <source>
        <dbReference type="ARBA" id="ARBA00022723"/>
    </source>
</evidence>
<comment type="function">
    <text evidence="12">RNA polymerase that catalyzes the synthesis of short RNA molecules used as primers for DNA polymerase during DNA replication.</text>
</comment>
<name>A0A177YCQ1_PSEPU</name>
<keyword evidence="10 12" id="KW-0238">DNA-binding</keyword>
<dbReference type="SMART" id="SM00400">
    <property type="entry name" value="ZnF_CHCC"/>
    <property type="match status" value="1"/>
</dbReference>
<dbReference type="PANTHER" id="PTHR30313">
    <property type="entry name" value="DNA PRIMASE"/>
    <property type="match status" value="1"/>
</dbReference>
<dbReference type="GO" id="GO:0005737">
    <property type="term" value="C:cytoplasm"/>
    <property type="evidence" value="ECO:0007669"/>
    <property type="project" value="TreeGrafter"/>
</dbReference>
<evidence type="ECO:0000259" key="13">
    <source>
        <dbReference type="PROSITE" id="PS50880"/>
    </source>
</evidence>
<dbReference type="GO" id="GO:0003899">
    <property type="term" value="F:DNA-directed RNA polymerase activity"/>
    <property type="evidence" value="ECO:0007669"/>
    <property type="project" value="UniProtKB-UniRule"/>
</dbReference>
<dbReference type="GO" id="GO:0006269">
    <property type="term" value="P:DNA replication, synthesis of primer"/>
    <property type="evidence" value="ECO:0007669"/>
    <property type="project" value="UniProtKB-UniRule"/>
</dbReference>
<comment type="cofactor">
    <cofactor evidence="12">
        <name>Zn(2+)</name>
        <dbReference type="ChEBI" id="CHEBI:29105"/>
    </cofactor>
    <text evidence="12">Binds 1 zinc ion per monomer.</text>
</comment>
<organism evidence="14 15">
    <name type="scientific">Pseudomonas putida</name>
    <name type="common">Arthrobacter siderocapsulatus</name>
    <dbReference type="NCBI Taxonomy" id="303"/>
    <lineage>
        <taxon>Bacteria</taxon>
        <taxon>Pseudomonadati</taxon>
        <taxon>Pseudomonadota</taxon>
        <taxon>Gammaproteobacteria</taxon>
        <taxon>Pseudomonadales</taxon>
        <taxon>Pseudomonadaceae</taxon>
        <taxon>Pseudomonas</taxon>
    </lineage>
</organism>
<dbReference type="FunFam" id="3.90.580.10:FF:000001">
    <property type="entry name" value="DNA primase"/>
    <property type="match status" value="1"/>
</dbReference>
<dbReference type="NCBIfam" id="TIGR01391">
    <property type="entry name" value="dnaG"/>
    <property type="match status" value="1"/>
</dbReference>
<dbReference type="InterPro" id="IPR030846">
    <property type="entry name" value="DnaG_bac"/>
</dbReference>
<dbReference type="Gene3D" id="3.90.580.10">
    <property type="entry name" value="Zinc finger, CHC2-type domain"/>
    <property type="match status" value="1"/>
</dbReference>
<keyword evidence="4 12" id="KW-0548">Nucleotidyltransferase</keyword>
<evidence type="ECO:0000313" key="14">
    <source>
        <dbReference type="EMBL" id="QCI15607.1"/>
    </source>
</evidence>
<keyword evidence="8 12" id="KW-0862">Zinc</keyword>
<dbReference type="GO" id="GO:0008270">
    <property type="term" value="F:zinc ion binding"/>
    <property type="evidence" value="ECO:0007669"/>
    <property type="project" value="UniProtKB-UniRule"/>
</dbReference>
<reference evidence="15" key="1">
    <citation type="submission" date="2019-04" db="EMBL/GenBank/DDBJ databases">
        <title>Genome sequence of Pseudomonas putida 1290, an auxin catabolizing strain.</title>
        <authorList>
            <person name="Laird T.S."/>
            <person name="Leveau J.H.J."/>
        </authorList>
    </citation>
    <scope>NUCLEOTIDE SEQUENCE [LARGE SCALE GENOMIC DNA]</scope>
    <source>
        <strain evidence="15">1290</strain>
        <plasmid evidence="15">ppp1290</plasmid>
    </source>
</reference>
<dbReference type="InterPro" id="IPR002694">
    <property type="entry name" value="Znf_CHC2"/>
</dbReference>
<dbReference type="Pfam" id="PF08275">
    <property type="entry name" value="DNAG_N"/>
    <property type="match status" value="1"/>
</dbReference>
<comment type="subunit">
    <text evidence="12">Monomer. Interacts with DnaB.</text>
</comment>
<comment type="similarity">
    <text evidence="12">Belongs to the DnaG primase family.</text>
</comment>
<dbReference type="Pfam" id="PF13155">
    <property type="entry name" value="Toprim_2"/>
    <property type="match status" value="1"/>
</dbReference>
<dbReference type="GO" id="GO:0003677">
    <property type="term" value="F:DNA binding"/>
    <property type="evidence" value="ECO:0007669"/>
    <property type="project" value="UniProtKB-KW"/>
</dbReference>
<proteinExistence type="inferred from homology"/>
<keyword evidence="1 12" id="KW-0240">DNA-directed RNA polymerase</keyword>
<evidence type="ECO:0000256" key="5">
    <source>
        <dbReference type="ARBA" id="ARBA00022705"/>
    </source>
</evidence>
<dbReference type="FunFam" id="3.40.1360.10:FF:000002">
    <property type="entry name" value="DNA primase"/>
    <property type="match status" value="1"/>
</dbReference>
<comment type="catalytic activity">
    <reaction evidence="12">
        <text>ssDNA + n NTP = ssDNA/pppN(pN)n-1 hybrid + (n-1) diphosphate.</text>
        <dbReference type="EC" id="2.7.7.101"/>
    </reaction>
</comment>
<dbReference type="AlphaFoldDB" id="A0A177YCQ1"/>
<feature type="zinc finger region" description="CHC2-type" evidence="12">
    <location>
        <begin position="42"/>
        <end position="66"/>
    </location>
</feature>
<dbReference type="Gene3D" id="3.90.980.10">
    <property type="entry name" value="DNA primase, catalytic core, N-terminal domain"/>
    <property type="match status" value="1"/>
</dbReference>
<dbReference type="Proteomes" id="UP000298551">
    <property type="component" value="Plasmid pPp1290"/>
</dbReference>
<dbReference type="Gene3D" id="3.40.1360.10">
    <property type="match status" value="1"/>
</dbReference>
<dbReference type="InterPro" id="IPR006171">
    <property type="entry name" value="TOPRIM_dom"/>
</dbReference>
<gene>
    <name evidence="12" type="primary">dnaG</name>
    <name evidence="14" type="ORF">E6B08_30215</name>
</gene>
<dbReference type="HAMAP" id="MF_00974">
    <property type="entry name" value="DNA_primase_DnaG"/>
    <property type="match status" value="1"/>
</dbReference>
<keyword evidence="14" id="KW-0614">Plasmid</keyword>
<evidence type="ECO:0000256" key="3">
    <source>
        <dbReference type="ARBA" id="ARBA00022679"/>
    </source>
</evidence>
<dbReference type="SUPFAM" id="SSF57783">
    <property type="entry name" value="Zinc beta-ribbon"/>
    <property type="match status" value="1"/>
</dbReference>
<keyword evidence="2 12" id="KW-0639">Primosome</keyword>
<dbReference type="SMART" id="SM00493">
    <property type="entry name" value="TOPRIM"/>
    <property type="match status" value="1"/>
</dbReference>
<dbReference type="GO" id="GO:0000428">
    <property type="term" value="C:DNA-directed RNA polymerase complex"/>
    <property type="evidence" value="ECO:0007669"/>
    <property type="project" value="UniProtKB-KW"/>
</dbReference>
<keyword evidence="9" id="KW-0460">Magnesium</keyword>
<dbReference type="InterPro" id="IPR034151">
    <property type="entry name" value="TOPRIM_DnaG_bac"/>
</dbReference>
<keyword evidence="5 12" id="KW-0235">DNA replication</keyword>
<dbReference type="SUPFAM" id="SSF56731">
    <property type="entry name" value="DNA primase core"/>
    <property type="match status" value="1"/>
</dbReference>
<keyword evidence="7 12" id="KW-0863">Zinc-finger</keyword>
<dbReference type="Pfam" id="PF01807">
    <property type="entry name" value="Zn_ribbon_DnaG"/>
    <property type="match status" value="1"/>
</dbReference>
<dbReference type="InterPro" id="IPR050219">
    <property type="entry name" value="DnaG_primase"/>
</dbReference>
<dbReference type="OrthoDB" id="9803773at2"/>
<evidence type="ECO:0000256" key="2">
    <source>
        <dbReference type="ARBA" id="ARBA00022515"/>
    </source>
</evidence>
<dbReference type="RefSeq" id="WP_009682476.1">
    <property type="nucleotide sequence ID" value="NZ_CP039372.1"/>
</dbReference>